<evidence type="ECO:0000313" key="2">
    <source>
        <dbReference type="Proteomes" id="UP000676336"/>
    </source>
</evidence>
<sequence length="58" mass="6322">SLEGAVSSFDQLVFGLIYGRLGTRAESDSIEGMIRLSRILSLNLPSRLSQTEIDALPK</sequence>
<comment type="caution">
    <text evidence="1">The sequence shown here is derived from an EMBL/GenBank/DDBJ whole genome shotgun (WGS) entry which is preliminary data.</text>
</comment>
<dbReference type="Proteomes" id="UP000676336">
    <property type="component" value="Unassembled WGS sequence"/>
</dbReference>
<feature type="non-terminal residue" evidence="1">
    <location>
        <position position="58"/>
    </location>
</feature>
<evidence type="ECO:0000313" key="1">
    <source>
        <dbReference type="EMBL" id="CAF5030991.1"/>
    </source>
</evidence>
<gene>
    <name evidence="1" type="ORF">SMN809_LOCUS58113</name>
</gene>
<name>A0A8S3DNT8_9BILA</name>
<accession>A0A8S3DNT8</accession>
<reference evidence="1" key="1">
    <citation type="submission" date="2021-02" db="EMBL/GenBank/DDBJ databases">
        <authorList>
            <person name="Nowell W R."/>
        </authorList>
    </citation>
    <scope>NUCLEOTIDE SEQUENCE</scope>
</reference>
<proteinExistence type="predicted"/>
<protein>
    <submittedName>
        <fullName evidence="1">Uncharacterized protein</fullName>
    </submittedName>
</protein>
<organism evidence="1 2">
    <name type="scientific">Rotaria magnacalcarata</name>
    <dbReference type="NCBI Taxonomy" id="392030"/>
    <lineage>
        <taxon>Eukaryota</taxon>
        <taxon>Metazoa</taxon>
        <taxon>Spiralia</taxon>
        <taxon>Gnathifera</taxon>
        <taxon>Rotifera</taxon>
        <taxon>Eurotatoria</taxon>
        <taxon>Bdelloidea</taxon>
        <taxon>Philodinida</taxon>
        <taxon>Philodinidae</taxon>
        <taxon>Rotaria</taxon>
    </lineage>
</organism>
<feature type="non-terminal residue" evidence="1">
    <location>
        <position position="1"/>
    </location>
</feature>
<dbReference type="AlphaFoldDB" id="A0A8S3DNT8"/>
<dbReference type="EMBL" id="CAJOBI010216517">
    <property type="protein sequence ID" value="CAF5030991.1"/>
    <property type="molecule type" value="Genomic_DNA"/>
</dbReference>